<feature type="region of interest" description="Disordered" evidence="1">
    <location>
        <begin position="339"/>
        <end position="423"/>
    </location>
</feature>
<evidence type="ECO:0000256" key="3">
    <source>
        <dbReference type="SAM" id="SignalP"/>
    </source>
</evidence>
<evidence type="ECO:0000256" key="1">
    <source>
        <dbReference type="SAM" id="MobiDB-lite"/>
    </source>
</evidence>
<dbReference type="OrthoDB" id="10038550at2759"/>
<feature type="compositionally biased region" description="Low complexity" evidence="1">
    <location>
        <begin position="246"/>
        <end position="263"/>
    </location>
</feature>
<dbReference type="OMA" id="MDRHTES"/>
<dbReference type="AlphaFoldDB" id="A0A914BSF9"/>
<keyword evidence="2" id="KW-1133">Transmembrane helix</keyword>
<dbReference type="EnsemblMetazoa" id="XM_038222977.1">
    <property type="protein sequence ID" value="XP_038078905.1"/>
    <property type="gene ID" value="LOC119746166"/>
</dbReference>
<accession>A0A914BSF9</accession>
<feature type="compositionally biased region" description="Basic and acidic residues" evidence="1">
    <location>
        <begin position="486"/>
        <end position="504"/>
    </location>
</feature>
<keyword evidence="5" id="KW-1185">Reference proteome</keyword>
<dbReference type="RefSeq" id="XP_038078905.1">
    <property type="nucleotide sequence ID" value="XM_038222977.1"/>
</dbReference>
<dbReference type="Proteomes" id="UP000887568">
    <property type="component" value="Unplaced"/>
</dbReference>
<name>A0A914BSF9_PATMI</name>
<feature type="region of interest" description="Disordered" evidence="1">
    <location>
        <begin position="437"/>
        <end position="504"/>
    </location>
</feature>
<feature type="region of interest" description="Disordered" evidence="1">
    <location>
        <begin position="167"/>
        <end position="198"/>
    </location>
</feature>
<protein>
    <recommendedName>
        <fullName evidence="6">CUB domain-containing protein</fullName>
    </recommendedName>
</protein>
<keyword evidence="2" id="KW-0472">Membrane</keyword>
<evidence type="ECO:0000313" key="5">
    <source>
        <dbReference type="Proteomes" id="UP000887568"/>
    </source>
</evidence>
<feature type="compositionally biased region" description="Basic and acidic residues" evidence="1">
    <location>
        <begin position="352"/>
        <end position="366"/>
    </location>
</feature>
<feature type="transmembrane region" description="Helical" evidence="2">
    <location>
        <begin position="206"/>
        <end position="228"/>
    </location>
</feature>
<feature type="signal peptide" evidence="3">
    <location>
        <begin position="1"/>
        <end position="24"/>
    </location>
</feature>
<dbReference type="GeneID" id="119746166"/>
<keyword evidence="3" id="KW-0732">Signal</keyword>
<feature type="compositionally biased region" description="Basic and acidic residues" evidence="1">
    <location>
        <begin position="187"/>
        <end position="197"/>
    </location>
</feature>
<evidence type="ECO:0008006" key="6">
    <source>
        <dbReference type="Google" id="ProtNLM"/>
    </source>
</evidence>
<sequence length="504" mass="56431">MDRHTESFICFSIFVFLLRHTAHCEECSETFTQAPGKLNRLLNASLWTTCKFHFRAPVDSSVVLSVTSLRGFASVGSGGRCLPRLIFKNVGPSGTTHLLTVQAIQEGTLPIIVQSLDNELKVVFRGHTCTEQMSSFDASYSFHSRVGRKAKYQESYPLVRDVRKTSDRSVLTTPGADDITTTLQDRNATHHDDDNKSQENNSSLHLFFLAILAPITLVCLLCCLIMYIRQRNDLPMPPFHHRSQRLSMSTPSDTTPPTSELPLIPGRPFSSEEQQEMLRQQRETVCRRSESTEDYPSTVVHYDEEAHPFMRSLRLFNEDVCRSGIRAPPNRTVFDSIESSLSMKQQQQQAPPKKDSKKGTVHRTDSLNRAGSPKGKPGLQVLDSETKTPLKLLDPDSEGPPPYLAVVKKQQQQQQPSRPSSEVINVCDRSHSHLVAALSEPSVQRPAVDTWPLPHRSHDAATMPSTLPQEAQPSSRHSPTLSPPQGRKEESLSRRCESTDIHIA</sequence>
<feature type="region of interest" description="Disordered" evidence="1">
    <location>
        <begin position="241"/>
        <end position="266"/>
    </location>
</feature>
<feature type="chain" id="PRO_5037617127" description="CUB domain-containing protein" evidence="3">
    <location>
        <begin position="25"/>
        <end position="504"/>
    </location>
</feature>
<reference evidence="4" key="1">
    <citation type="submission" date="2022-11" db="UniProtKB">
        <authorList>
            <consortium name="EnsemblMetazoa"/>
        </authorList>
    </citation>
    <scope>IDENTIFICATION</scope>
</reference>
<organism evidence="4 5">
    <name type="scientific">Patiria miniata</name>
    <name type="common">Bat star</name>
    <name type="synonym">Asterina miniata</name>
    <dbReference type="NCBI Taxonomy" id="46514"/>
    <lineage>
        <taxon>Eukaryota</taxon>
        <taxon>Metazoa</taxon>
        <taxon>Echinodermata</taxon>
        <taxon>Eleutherozoa</taxon>
        <taxon>Asterozoa</taxon>
        <taxon>Asteroidea</taxon>
        <taxon>Valvatacea</taxon>
        <taxon>Valvatida</taxon>
        <taxon>Asterinidae</taxon>
        <taxon>Patiria</taxon>
    </lineage>
</organism>
<proteinExistence type="predicted"/>
<evidence type="ECO:0000256" key="2">
    <source>
        <dbReference type="SAM" id="Phobius"/>
    </source>
</evidence>
<feature type="compositionally biased region" description="Polar residues" evidence="1">
    <location>
        <begin position="463"/>
        <end position="480"/>
    </location>
</feature>
<evidence type="ECO:0000313" key="4">
    <source>
        <dbReference type="EnsemblMetazoa" id="XP_038078905.1"/>
    </source>
</evidence>
<keyword evidence="2" id="KW-0812">Transmembrane</keyword>